<organism evidence="1 2">
    <name type="scientific">Nonlabens ulvanivorans</name>
    <name type="common">Persicivirga ulvanivorans</name>
    <dbReference type="NCBI Taxonomy" id="906888"/>
    <lineage>
        <taxon>Bacteria</taxon>
        <taxon>Pseudomonadati</taxon>
        <taxon>Bacteroidota</taxon>
        <taxon>Flavobacteriia</taxon>
        <taxon>Flavobacteriales</taxon>
        <taxon>Flavobacteriaceae</taxon>
        <taxon>Nonlabens</taxon>
    </lineage>
</organism>
<evidence type="ECO:0000313" key="1">
    <source>
        <dbReference type="EMBL" id="GAK75817.1"/>
    </source>
</evidence>
<dbReference type="AlphaFoldDB" id="A0A081DA71"/>
<proteinExistence type="predicted"/>
<protein>
    <submittedName>
        <fullName evidence="1">Uncharacterized protein</fullName>
    </submittedName>
</protein>
<sequence length="286" mass="33565">MKRLLLFIIPLFLWSCADKVQLQEMTEKERLKAEELANIIQDAYNHDKAAVLSDYFDAIEFSKRVRIPELRPGEKPPQIVLNIIHQMFETFNNNLFEHLAVNASKLNLLHIHKKDDVIRLTYILENEESFYNYLVFYISPNSQKGFEIANIYSVYDGLSLGQNVNQFASRYGSNSMIFLNGLMEANNIYLEAESYMNQGDFKKAYQLLDSIDDKHKNVQKYAASRLRLSEYVDNDTYKKELQNMQSISPNRQSKLLYQCIIDGLDNEDEERYIECFIELENLLFET</sequence>
<comment type="caution">
    <text evidence="1">The sequence shown here is derived from an EMBL/GenBank/DDBJ whole genome shotgun (WGS) entry which is preliminary data.</text>
</comment>
<dbReference type="EMBL" id="BBLG01000002">
    <property type="protein sequence ID" value="GAK75817.1"/>
    <property type="molecule type" value="Genomic_DNA"/>
</dbReference>
<gene>
    <name evidence="1" type="ORF">JCM19296_1409</name>
</gene>
<accession>A0A081DA71</accession>
<reference evidence="1 2" key="1">
    <citation type="journal article" date="2014" name="Genome Announc.">
        <title>Draft Genome Sequences of Marine Flavobacterium Nonlabens Strains NR17, NR24, NR27, NR32, NR33, and Ara13.</title>
        <authorList>
            <person name="Nakanishi M."/>
            <person name="Meirelles P."/>
            <person name="Suzuki R."/>
            <person name="Takatani N."/>
            <person name="Mino S."/>
            <person name="Suda W."/>
            <person name="Oshima K."/>
            <person name="Hattori M."/>
            <person name="Ohkuma M."/>
            <person name="Hosokawa M."/>
            <person name="Miyashita K."/>
            <person name="Thompson F.L."/>
            <person name="Niwa A."/>
            <person name="Sawabe T."/>
            <person name="Sawabe T."/>
        </authorList>
    </citation>
    <scope>NUCLEOTIDE SEQUENCE [LARGE SCALE GENOMIC DNA]</scope>
    <source>
        <strain evidence="2">JCM19296</strain>
    </source>
</reference>
<dbReference type="Proteomes" id="UP000028980">
    <property type="component" value="Unassembled WGS sequence"/>
</dbReference>
<name>A0A081DA71_NONUL</name>
<evidence type="ECO:0000313" key="2">
    <source>
        <dbReference type="Proteomes" id="UP000028980"/>
    </source>
</evidence>